<sequence>MGKKKEKKDANEENETDIKDKKRPRWNKLCDSILIAQLIAQKAAGNQTDNAGWHSSAWTACAADLEGSEQQSGGVVKTSDACQTRWTTLKSQYQLVKKLREKSGWGWNDQEKHIIVDDATWEAYVKVDKIFTIPKIRGKVEISGDLAWS</sequence>
<dbReference type="PANTHER" id="PTHR46929">
    <property type="entry name" value="EXPRESSED PROTEIN"/>
    <property type="match status" value="1"/>
</dbReference>
<dbReference type="AlphaFoldDB" id="A0AAD7EN74"/>
<organism evidence="3 4">
    <name type="scientific">Mycena albidolilacea</name>
    <dbReference type="NCBI Taxonomy" id="1033008"/>
    <lineage>
        <taxon>Eukaryota</taxon>
        <taxon>Fungi</taxon>
        <taxon>Dikarya</taxon>
        <taxon>Basidiomycota</taxon>
        <taxon>Agaricomycotina</taxon>
        <taxon>Agaricomycetes</taxon>
        <taxon>Agaricomycetidae</taxon>
        <taxon>Agaricales</taxon>
        <taxon>Marasmiineae</taxon>
        <taxon>Mycenaceae</taxon>
        <taxon>Mycena</taxon>
    </lineage>
</organism>
<comment type="caution">
    <text evidence="3">The sequence shown here is derived from an EMBL/GenBank/DDBJ whole genome shotgun (WGS) entry which is preliminary data.</text>
</comment>
<feature type="region of interest" description="Disordered" evidence="1">
    <location>
        <begin position="1"/>
        <end position="21"/>
    </location>
</feature>
<reference evidence="3" key="1">
    <citation type="submission" date="2023-03" db="EMBL/GenBank/DDBJ databases">
        <title>Massive genome expansion in bonnet fungi (Mycena s.s.) driven by repeated elements and novel gene families across ecological guilds.</title>
        <authorList>
            <consortium name="Lawrence Berkeley National Laboratory"/>
            <person name="Harder C.B."/>
            <person name="Miyauchi S."/>
            <person name="Viragh M."/>
            <person name="Kuo A."/>
            <person name="Thoen E."/>
            <person name="Andreopoulos B."/>
            <person name="Lu D."/>
            <person name="Skrede I."/>
            <person name="Drula E."/>
            <person name="Henrissat B."/>
            <person name="Morin E."/>
            <person name="Kohler A."/>
            <person name="Barry K."/>
            <person name="LaButti K."/>
            <person name="Morin E."/>
            <person name="Salamov A."/>
            <person name="Lipzen A."/>
            <person name="Mereny Z."/>
            <person name="Hegedus B."/>
            <person name="Baldrian P."/>
            <person name="Stursova M."/>
            <person name="Weitz H."/>
            <person name="Taylor A."/>
            <person name="Grigoriev I.V."/>
            <person name="Nagy L.G."/>
            <person name="Martin F."/>
            <person name="Kauserud H."/>
        </authorList>
    </citation>
    <scope>NUCLEOTIDE SEQUENCE</scope>
    <source>
        <strain evidence="3">CBHHK002</strain>
    </source>
</reference>
<dbReference type="EMBL" id="JARIHO010000029">
    <property type="protein sequence ID" value="KAJ7337684.1"/>
    <property type="molecule type" value="Genomic_DNA"/>
</dbReference>
<proteinExistence type="predicted"/>
<dbReference type="PANTHER" id="PTHR46929:SF3">
    <property type="entry name" value="MYB_SANT-LIKE DOMAIN-CONTAINING PROTEIN"/>
    <property type="match status" value="1"/>
</dbReference>
<evidence type="ECO:0000259" key="2">
    <source>
        <dbReference type="Pfam" id="PF12776"/>
    </source>
</evidence>
<evidence type="ECO:0000313" key="3">
    <source>
        <dbReference type="EMBL" id="KAJ7337684.1"/>
    </source>
</evidence>
<evidence type="ECO:0000256" key="1">
    <source>
        <dbReference type="SAM" id="MobiDB-lite"/>
    </source>
</evidence>
<keyword evidence="4" id="KW-1185">Reference proteome</keyword>
<feature type="domain" description="Myb/SANT-like" evidence="2">
    <location>
        <begin position="25"/>
        <end position="124"/>
    </location>
</feature>
<gene>
    <name evidence="3" type="ORF">DFH08DRAFT_964645</name>
</gene>
<protein>
    <recommendedName>
        <fullName evidence="2">Myb/SANT-like domain-containing protein</fullName>
    </recommendedName>
</protein>
<name>A0AAD7EN74_9AGAR</name>
<feature type="compositionally biased region" description="Basic and acidic residues" evidence="1">
    <location>
        <begin position="7"/>
        <end position="20"/>
    </location>
</feature>
<accession>A0AAD7EN74</accession>
<dbReference type="InterPro" id="IPR024752">
    <property type="entry name" value="Myb/SANT-like_dom"/>
</dbReference>
<dbReference type="Proteomes" id="UP001218218">
    <property type="component" value="Unassembled WGS sequence"/>
</dbReference>
<evidence type="ECO:0000313" key="4">
    <source>
        <dbReference type="Proteomes" id="UP001218218"/>
    </source>
</evidence>
<dbReference type="Pfam" id="PF12776">
    <property type="entry name" value="Myb_DNA-bind_3"/>
    <property type="match status" value="1"/>
</dbReference>